<dbReference type="RefSeq" id="WP_354010014.1">
    <property type="nucleotide sequence ID" value="NZ_JBEWTA010000001.1"/>
</dbReference>
<dbReference type="EMBL" id="JBEWTB010000002">
    <property type="protein sequence ID" value="MET4755642.1"/>
    <property type="molecule type" value="Genomic_DNA"/>
</dbReference>
<proteinExistence type="predicted"/>
<organism evidence="2 3">
    <name type="scientific">Endozoicomonas lisbonensis</name>
    <dbReference type="NCBI Taxonomy" id="3120522"/>
    <lineage>
        <taxon>Bacteria</taxon>
        <taxon>Pseudomonadati</taxon>
        <taxon>Pseudomonadota</taxon>
        <taxon>Gammaproteobacteria</taxon>
        <taxon>Oceanospirillales</taxon>
        <taxon>Endozoicomonadaceae</taxon>
        <taxon>Endozoicomonas</taxon>
    </lineage>
</organism>
<keyword evidence="3" id="KW-1185">Reference proteome</keyword>
<gene>
    <name evidence="1" type="ORF">V5J35_000795</name>
    <name evidence="2" type="ORF">V5J35_000834</name>
</gene>
<dbReference type="Proteomes" id="UP001549366">
    <property type="component" value="Unassembled WGS sequence"/>
</dbReference>
<evidence type="ECO:0000313" key="2">
    <source>
        <dbReference type="EMBL" id="MET4755642.1"/>
    </source>
</evidence>
<dbReference type="EMBL" id="JBEWTB010000002">
    <property type="protein sequence ID" value="MET4755603.1"/>
    <property type="molecule type" value="Genomic_DNA"/>
</dbReference>
<evidence type="ECO:0000313" key="3">
    <source>
        <dbReference type="Proteomes" id="UP001549366"/>
    </source>
</evidence>
<sequence>MENISGLKIPFGLKNGKLVSVSEVDSGLACNSICPACKGILQAKKGYSGRVHHFSHDPSNKDECISGYETSIHLMAKQILEEEGKVNLPEYKVSVSDTDIDGNSHSESEILYIKGSLKMDSVVLEKNIDEIRPDIIGFFEGEQILIEIAVSHFVSLEKKDKIKKLGIQAVEIDLSKINPLITKEELREIIISEYKHKKWINQPEQEATEKMLRYRLKSKLETINSQIRQRRKQAKQQAAQKQVVITREKKPQKQTESGVYSSCWLRCDMCSHVWLYAPERIIVFRSEVTCPKCSETVSTKPAM</sequence>
<comment type="caution">
    <text evidence="2">The sequence shown here is derived from an EMBL/GenBank/DDBJ whole genome shotgun (WGS) entry which is preliminary data.</text>
</comment>
<name>A0ABV2SD10_9GAMM</name>
<reference evidence="2 3" key="1">
    <citation type="submission" date="2024-06" db="EMBL/GenBank/DDBJ databases">
        <title>Genomic Encyclopedia of Type Strains, Phase V (KMG-V): Genome sequencing to study the core and pangenomes of soil and plant-associated prokaryotes.</title>
        <authorList>
            <person name="Whitman W."/>
        </authorList>
    </citation>
    <scope>NUCLEOTIDE SEQUENCE [LARGE SCALE GENOMIC DNA]</scope>
    <source>
        <strain evidence="2 3">NE40</strain>
    </source>
</reference>
<protein>
    <submittedName>
        <fullName evidence="2">Uncharacterized protein</fullName>
    </submittedName>
</protein>
<accession>A0ABV2SD10</accession>
<evidence type="ECO:0000313" key="1">
    <source>
        <dbReference type="EMBL" id="MET4755603.1"/>
    </source>
</evidence>